<sequence>MSSSQYTYNLSSLAYSLPLLHAAAHPSSTVQGVFLANPSAAGTASTGAGRRPLEITEAIPVLHAETTLTPMLEAALEHVEVYAGKKSLVVVGMYEVSEGVSLSRAGKAFLGGIKKSWAESFALTVDIKQLRTGGNPYVMTLASDPSKNLQDSARLSTPGPNATKQTLMMIKGEKLHELLRDFDDHLDDSSAEWLENKALAAAIAKSIK</sequence>
<accession>A0AA38HED6</accession>
<dbReference type="Proteomes" id="UP001164286">
    <property type="component" value="Unassembled WGS sequence"/>
</dbReference>
<dbReference type="InterPro" id="IPR005366">
    <property type="entry name" value="EMC8/9"/>
</dbReference>
<dbReference type="AlphaFoldDB" id="A0AA38HED6"/>
<dbReference type="PANTHER" id="PTHR12941:SF10">
    <property type="entry name" value="ER MEMBRANE PROTEIN COMPLEX SUBUNIT 8_9 HOMOLOG"/>
    <property type="match status" value="1"/>
</dbReference>
<dbReference type="PANTHER" id="PTHR12941">
    <property type="entry name" value="ER MEMBRANE PROTEIN COMPLEX"/>
    <property type="match status" value="1"/>
</dbReference>
<name>A0AA38HED6_9TREE</name>
<dbReference type="Pfam" id="PF03665">
    <property type="entry name" value="UPF0172"/>
    <property type="match status" value="1"/>
</dbReference>
<evidence type="ECO:0000313" key="2">
    <source>
        <dbReference type="Proteomes" id="UP001164286"/>
    </source>
</evidence>
<evidence type="ECO:0008006" key="3">
    <source>
        <dbReference type="Google" id="ProtNLM"/>
    </source>
</evidence>
<comment type="caution">
    <text evidence="1">The sequence shown here is derived from an EMBL/GenBank/DDBJ whole genome shotgun (WGS) entry which is preliminary data.</text>
</comment>
<gene>
    <name evidence="1" type="ORF">MKK02DRAFT_43466</name>
</gene>
<keyword evidence="2" id="KW-1185">Reference proteome</keyword>
<dbReference type="RefSeq" id="XP_052947318.1">
    <property type="nucleotide sequence ID" value="XM_053092436.1"/>
</dbReference>
<dbReference type="GeneID" id="77731641"/>
<proteinExistence type="predicted"/>
<reference evidence="1" key="1">
    <citation type="journal article" date="2022" name="G3 (Bethesda)">
        <title>High quality genome of the basidiomycete yeast Dioszegia hungarica PDD-24b-2 isolated from cloud water.</title>
        <authorList>
            <person name="Jarrige D."/>
            <person name="Haridas S."/>
            <person name="Bleykasten-Grosshans C."/>
            <person name="Joly M."/>
            <person name="Nadalig T."/>
            <person name="Sancelme M."/>
            <person name="Vuilleumier S."/>
            <person name="Grigoriev I.V."/>
            <person name="Amato P."/>
            <person name="Bringel F."/>
        </authorList>
    </citation>
    <scope>NUCLEOTIDE SEQUENCE</scope>
    <source>
        <strain evidence="1">PDD-24b-2</strain>
    </source>
</reference>
<organism evidence="1 2">
    <name type="scientific">Dioszegia hungarica</name>
    <dbReference type="NCBI Taxonomy" id="4972"/>
    <lineage>
        <taxon>Eukaryota</taxon>
        <taxon>Fungi</taxon>
        <taxon>Dikarya</taxon>
        <taxon>Basidiomycota</taxon>
        <taxon>Agaricomycotina</taxon>
        <taxon>Tremellomycetes</taxon>
        <taxon>Tremellales</taxon>
        <taxon>Bulleribasidiaceae</taxon>
        <taxon>Dioszegia</taxon>
    </lineage>
</organism>
<evidence type="ECO:0000313" key="1">
    <source>
        <dbReference type="EMBL" id="KAI9637541.1"/>
    </source>
</evidence>
<dbReference type="EMBL" id="JAKWFO010000004">
    <property type="protein sequence ID" value="KAI9637541.1"/>
    <property type="molecule type" value="Genomic_DNA"/>
</dbReference>
<dbReference type="GO" id="GO:0072546">
    <property type="term" value="C:EMC complex"/>
    <property type="evidence" value="ECO:0007669"/>
    <property type="project" value="InterPro"/>
</dbReference>
<protein>
    <recommendedName>
        <fullName evidence="3">MPN domain-containing protein</fullName>
    </recommendedName>
</protein>